<evidence type="ECO:0000313" key="1">
    <source>
        <dbReference type="EMBL" id="KAB1442258.1"/>
    </source>
</evidence>
<dbReference type="NCBIfam" id="NF003323">
    <property type="entry name" value="PRK04334.1-3"/>
    <property type="match status" value="1"/>
</dbReference>
<dbReference type="RefSeq" id="WP_151150479.1">
    <property type="nucleotide sequence ID" value="NZ_WAIE01000002.1"/>
</dbReference>
<protein>
    <submittedName>
        <fullName evidence="1">UPF0280 family protein</fullName>
    </submittedName>
</protein>
<dbReference type="Proteomes" id="UP000438699">
    <property type="component" value="Unassembled WGS sequence"/>
</dbReference>
<comment type="caution">
    <text evidence="1">The sequence shown here is derived from an EMBL/GenBank/DDBJ whole genome shotgun (WGS) entry which is preliminary data.</text>
</comment>
<organism evidence="1 2">
    <name type="scientific">Pseudodesulfovibrio senegalensis</name>
    <dbReference type="NCBI Taxonomy" id="1721087"/>
    <lineage>
        <taxon>Bacteria</taxon>
        <taxon>Pseudomonadati</taxon>
        <taxon>Thermodesulfobacteriota</taxon>
        <taxon>Desulfovibrionia</taxon>
        <taxon>Desulfovibrionales</taxon>
        <taxon>Desulfovibrionaceae</taxon>
    </lineage>
</organism>
<dbReference type="InterPro" id="IPR003374">
    <property type="entry name" value="ApbE-like_sf"/>
</dbReference>
<name>A0A6N6N4V3_9BACT</name>
<dbReference type="SUPFAM" id="SSF143631">
    <property type="entry name" value="ApbE-like"/>
    <property type="match status" value="1"/>
</dbReference>
<dbReference type="PIRSF" id="PIRSF006421">
    <property type="entry name" value="UCP006421"/>
    <property type="match status" value="1"/>
</dbReference>
<gene>
    <name evidence="1" type="ORF">F8A88_07320</name>
</gene>
<accession>A0A6N6N4V3</accession>
<dbReference type="OrthoDB" id="9787842at2"/>
<dbReference type="Gene3D" id="3.10.520.10">
    <property type="entry name" value="ApbE-like domains"/>
    <property type="match status" value="1"/>
</dbReference>
<reference evidence="1 2" key="1">
    <citation type="journal article" date="2017" name="Int. J. Syst. Evol. Microbiol.">
        <title>Desulfovibrio senegalensis sp. nov., a mesophilic sulfate reducer isolated from marine sediment.</title>
        <authorList>
            <person name="Thioye A."/>
            <person name="Gam Z.B.A."/>
            <person name="Mbengue M."/>
            <person name="Cayol J.L."/>
            <person name="Joseph-Bartoli M."/>
            <person name="Toure-Kane C."/>
            <person name="Labat M."/>
        </authorList>
    </citation>
    <scope>NUCLEOTIDE SEQUENCE [LARGE SCALE GENOMIC DNA]</scope>
    <source>
        <strain evidence="1 2">DSM 101509</strain>
    </source>
</reference>
<dbReference type="AlphaFoldDB" id="A0A6N6N4V3"/>
<keyword evidence="2" id="KW-1185">Reference proteome</keyword>
<dbReference type="InterPro" id="IPR007183">
    <property type="entry name" value="UPF0280"/>
</dbReference>
<sequence length="246" mass="25653">MAHDAVGRTYRETVRPAAGEVSFQVVVEESDLFVLAPADLSREAVDVVRELRGQIKNHMLLHPGFGESLVPVSVSDSGPEVVRRMARAGELCGVGPMAAVAGTVAQMVAEALHKGRGDVVVENGGDVFLHSSRERVVALLPDPKGGSRVGIRIAPDRFPLAVCSSSGRIGHSLSLGCGDLVTVLSKDAAFADAAATALCNLLRDGDDVQRVLDRAQELVPAGLEGVFAQCGQSVAAWGDLELVAVG</sequence>
<evidence type="ECO:0000313" key="2">
    <source>
        <dbReference type="Proteomes" id="UP000438699"/>
    </source>
</evidence>
<dbReference type="EMBL" id="WAIE01000002">
    <property type="protein sequence ID" value="KAB1442258.1"/>
    <property type="molecule type" value="Genomic_DNA"/>
</dbReference>
<proteinExistence type="predicted"/>